<dbReference type="RefSeq" id="WP_183199325.1">
    <property type="nucleotide sequence ID" value="NZ_JACIEK010000002.1"/>
</dbReference>
<evidence type="ECO:0000256" key="2">
    <source>
        <dbReference type="ARBA" id="ARBA00023315"/>
    </source>
</evidence>
<gene>
    <name evidence="4" type="ORF">GGR04_001630</name>
</gene>
<dbReference type="Proteomes" id="UP000542776">
    <property type="component" value="Unassembled WGS sequence"/>
</dbReference>
<dbReference type="PANTHER" id="PTHR43420:SF47">
    <property type="entry name" value="N-ACETYLTRANSFERASE DOMAIN-CONTAINING PROTEIN"/>
    <property type="match status" value="1"/>
</dbReference>
<sequence length="174" mass="19002">MYWYLPLAWTLSFWDGLLTPPGFTVQPLGSDELDDAAELHSAAFAGGWSGDEFASLLAQGGTFGFAVRRDGQAKPIGIVLARLTVDEAEILTIVVDRSARGKGIGRLLMDNVLQYLHAERAASLFLEVEETNAPALALYRRLRFEEVGRRPAYYAGRDGTRTSALILKRTLGAG</sequence>
<dbReference type="EMBL" id="JACIEK010000002">
    <property type="protein sequence ID" value="MBB3997794.1"/>
    <property type="molecule type" value="Genomic_DNA"/>
</dbReference>
<comment type="caution">
    <text evidence="4">The sequence shown here is derived from an EMBL/GenBank/DDBJ whole genome shotgun (WGS) entry which is preliminary data.</text>
</comment>
<keyword evidence="2 4" id="KW-0012">Acyltransferase</keyword>
<dbReference type="SUPFAM" id="SSF55729">
    <property type="entry name" value="Acyl-CoA N-acyltransferases (Nat)"/>
    <property type="match status" value="1"/>
</dbReference>
<proteinExistence type="predicted"/>
<keyword evidence="1 4" id="KW-0808">Transferase</keyword>
<dbReference type="Pfam" id="PF00583">
    <property type="entry name" value="Acetyltransf_1"/>
    <property type="match status" value="1"/>
</dbReference>
<evidence type="ECO:0000259" key="3">
    <source>
        <dbReference type="PROSITE" id="PS51186"/>
    </source>
</evidence>
<evidence type="ECO:0000313" key="4">
    <source>
        <dbReference type="EMBL" id="MBB3997794.1"/>
    </source>
</evidence>
<dbReference type="InterPro" id="IPR050680">
    <property type="entry name" value="YpeA/RimI_acetyltransf"/>
</dbReference>
<dbReference type="EC" id="2.3.1.267" evidence="4"/>
<name>A0A7W6EBH5_9HYPH</name>
<evidence type="ECO:0000256" key="1">
    <source>
        <dbReference type="ARBA" id="ARBA00022679"/>
    </source>
</evidence>
<dbReference type="InterPro" id="IPR000182">
    <property type="entry name" value="GNAT_dom"/>
</dbReference>
<evidence type="ECO:0000313" key="5">
    <source>
        <dbReference type="Proteomes" id="UP000542776"/>
    </source>
</evidence>
<dbReference type="PANTHER" id="PTHR43420">
    <property type="entry name" value="ACETYLTRANSFERASE"/>
    <property type="match status" value="1"/>
</dbReference>
<protein>
    <submittedName>
        <fullName evidence="4">Ribosomal-protein-alanine N-acetyltransferase</fullName>
        <ecNumber evidence="4">2.3.1.267</ecNumber>
    </submittedName>
</protein>
<dbReference type="InterPro" id="IPR016181">
    <property type="entry name" value="Acyl_CoA_acyltransferase"/>
</dbReference>
<dbReference type="AlphaFoldDB" id="A0A7W6EBH5"/>
<accession>A0A7W6EBH5</accession>
<dbReference type="Gene3D" id="3.40.630.30">
    <property type="match status" value="1"/>
</dbReference>
<feature type="domain" description="N-acetyltransferase" evidence="3">
    <location>
        <begin position="23"/>
        <end position="172"/>
    </location>
</feature>
<dbReference type="GO" id="GO:0008999">
    <property type="term" value="F:protein-N-terminal-alanine acetyltransferase activity"/>
    <property type="evidence" value="ECO:0007669"/>
    <property type="project" value="UniProtKB-EC"/>
</dbReference>
<dbReference type="CDD" id="cd04301">
    <property type="entry name" value="NAT_SF"/>
    <property type="match status" value="1"/>
</dbReference>
<organism evidence="4 5">
    <name type="scientific">Aureimonas pseudogalii</name>
    <dbReference type="NCBI Taxonomy" id="1744844"/>
    <lineage>
        <taxon>Bacteria</taxon>
        <taxon>Pseudomonadati</taxon>
        <taxon>Pseudomonadota</taxon>
        <taxon>Alphaproteobacteria</taxon>
        <taxon>Hyphomicrobiales</taxon>
        <taxon>Aurantimonadaceae</taxon>
        <taxon>Aureimonas</taxon>
    </lineage>
</organism>
<dbReference type="PROSITE" id="PS51186">
    <property type="entry name" value="GNAT"/>
    <property type="match status" value="1"/>
</dbReference>
<reference evidence="4 5" key="1">
    <citation type="submission" date="2020-08" db="EMBL/GenBank/DDBJ databases">
        <title>Genomic Encyclopedia of Type Strains, Phase IV (KMG-IV): sequencing the most valuable type-strain genomes for metagenomic binning, comparative biology and taxonomic classification.</title>
        <authorList>
            <person name="Goeker M."/>
        </authorList>
    </citation>
    <scope>NUCLEOTIDE SEQUENCE [LARGE SCALE GENOMIC DNA]</scope>
    <source>
        <strain evidence="4 5">DSM 102238</strain>
    </source>
</reference>
<keyword evidence="5" id="KW-1185">Reference proteome</keyword>